<evidence type="ECO:0008006" key="4">
    <source>
        <dbReference type="Google" id="ProtNLM"/>
    </source>
</evidence>
<accession>A0ABT2DTD6</accession>
<dbReference type="RefSeq" id="WP_012295077.1">
    <property type="nucleotide sequence ID" value="NZ_JANTOO010000014.1"/>
</dbReference>
<reference evidence="2 3" key="1">
    <citation type="submission" date="2022-08" db="EMBL/GenBank/DDBJ databases">
        <title>Lysinibacillus sequencing.</title>
        <authorList>
            <person name="Dunlap C."/>
        </authorList>
    </citation>
    <scope>NUCLEOTIDE SEQUENCE [LARGE SCALE GENOMIC DNA]</scope>
    <source>
        <strain evidence="2 3">PB211</strain>
    </source>
</reference>
<keyword evidence="3" id="KW-1185">Reference proteome</keyword>
<organism evidence="2 3">
    <name type="scientific">Lysinibacillus pinottii</name>
    <dbReference type="NCBI Taxonomy" id="2973932"/>
    <lineage>
        <taxon>Bacteria</taxon>
        <taxon>Bacillati</taxon>
        <taxon>Bacillota</taxon>
        <taxon>Bacilli</taxon>
        <taxon>Bacillales</taxon>
        <taxon>Bacillaceae</taxon>
        <taxon>Lysinibacillus</taxon>
    </lineage>
</organism>
<dbReference type="Proteomes" id="UP001525021">
    <property type="component" value="Unassembled WGS sequence"/>
</dbReference>
<name>A0ABT2DTD6_9BACI</name>
<keyword evidence="1" id="KW-1133">Transmembrane helix</keyword>
<sequence>MDWEKIFTIGSPIIIAIIASSIAYFQAVKTGNIRIKEIERQSQIELEKIRETHKHELEKIQTEMETQAKLYEQNKQTDLIGDAMNGVMGNFMKSPLVQKKLEEEFKKAFK</sequence>
<evidence type="ECO:0000313" key="2">
    <source>
        <dbReference type="EMBL" id="MCS1397289.1"/>
    </source>
</evidence>
<keyword evidence="1" id="KW-0812">Transmembrane</keyword>
<keyword evidence="1" id="KW-0472">Membrane</keyword>
<protein>
    <recommendedName>
        <fullName evidence="4">DUF948 domain-containing protein</fullName>
    </recommendedName>
</protein>
<evidence type="ECO:0000313" key="3">
    <source>
        <dbReference type="Proteomes" id="UP001525021"/>
    </source>
</evidence>
<evidence type="ECO:0000256" key="1">
    <source>
        <dbReference type="SAM" id="Phobius"/>
    </source>
</evidence>
<comment type="caution">
    <text evidence="2">The sequence shown here is derived from an EMBL/GenBank/DDBJ whole genome shotgun (WGS) entry which is preliminary data.</text>
</comment>
<gene>
    <name evidence="2" type="ORF">NXZ79_14750</name>
</gene>
<proteinExistence type="predicted"/>
<dbReference type="EMBL" id="JANTOO010000014">
    <property type="protein sequence ID" value="MCS1397289.1"/>
    <property type="molecule type" value="Genomic_DNA"/>
</dbReference>
<feature type="transmembrane region" description="Helical" evidence="1">
    <location>
        <begin position="6"/>
        <end position="25"/>
    </location>
</feature>